<gene>
    <name evidence="1" type="primary">Necator_chrV.g18881</name>
    <name evidence="1" type="ORF">RB195_014090</name>
</gene>
<name>A0ABR1DYK4_NECAM</name>
<protein>
    <submittedName>
        <fullName evidence="1">Uncharacterized protein</fullName>
    </submittedName>
</protein>
<dbReference type="Proteomes" id="UP001303046">
    <property type="component" value="Unassembled WGS sequence"/>
</dbReference>
<proteinExistence type="predicted"/>
<dbReference type="EMBL" id="JAVFWL010000005">
    <property type="protein sequence ID" value="KAK6755509.1"/>
    <property type="molecule type" value="Genomic_DNA"/>
</dbReference>
<evidence type="ECO:0000313" key="2">
    <source>
        <dbReference type="Proteomes" id="UP001303046"/>
    </source>
</evidence>
<sequence length="104" mass="12360">MQLDNRNRGLPIQQFAVAGLKDEECRTKFANICLFMLEYGGGRSSAMRIRSQFASGMLQGKHFRFYCHEMLLHLRKQKPHILRLHRQLQKDRKRVDVKSEEEQE</sequence>
<organism evidence="1 2">
    <name type="scientific">Necator americanus</name>
    <name type="common">Human hookworm</name>
    <dbReference type="NCBI Taxonomy" id="51031"/>
    <lineage>
        <taxon>Eukaryota</taxon>
        <taxon>Metazoa</taxon>
        <taxon>Ecdysozoa</taxon>
        <taxon>Nematoda</taxon>
        <taxon>Chromadorea</taxon>
        <taxon>Rhabditida</taxon>
        <taxon>Rhabditina</taxon>
        <taxon>Rhabditomorpha</taxon>
        <taxon>Strongyloidea</taxon>
        <taxon>Ancylostomatidae</taxon>
        <taxon>Bunostominae</taxon>
        <taxon>Necator</taxon>
    </lineage>
</organism>
<accession>A0ABR1DYK4</accession>
<keyword evidence="2" id="KW-1185">Reference proteome</keyword>
<evidence type="ECO:0000313" key="1">
    <source>
        <dbReference type="EMBL" id="KAK6755509.1"/>
    </source>
</evidence>
<comment type="caution">
    <text evidence="1">The sequence shown here is derived from an EMBL/GenBank/DDBJ whole genome shotgun (WGS) entry which is preliminary data.</text>
</comment>
<reference evidence="1 2" key="1">
    <citation type="submission" date="2023-08" db="EMBL/GenBank/DDBJ databases">
        <title>A Necator americanus chromosomal reference genome.</title>
        <authorList>
            <person name="Ilik V."/>
            <person name="Petrzelkova K.J."/>
            <person name="Pardy F."/>
            <person name="Fuh T."/>
            <person name="Niatou-Singa F.S."/>
            <person name="Gouil Q."/>
            <person name="Baker L."/>
            <person name="Ritchie M.E."/>
            <person name="Jex A.R."/>
            <person name="Gazzola D."/>
            <person name="Li H."/>
            <person name="Toshio Fujiwara R."/>
            <person name="Zhan B."/>
            <person name="Aroian R.V."/>
            <person name="Pafco B."/>
            <person name="Schwarz E.M."/>
        </authorList>
    </citation>
    <scope>NUCLEOTIDE SEQUENCE [LARGE SCALE GENOMIC DNA]</scope>
    <source>
        <strain evidence="1 2">Aroian</strain>
        <tissue evidence="1">Whole animal</tissue>
    </source>
</reference>